<evidence type="ECO:0000256" key="1">
    <source>
        <dbReference type="ARBA" id="ARBA00010515"/>
    </source>
</evidence>
<name>A0A9W8EIE0_9FUNG</name>
<dbReference type="InterPro" id="IPR029058">
    <property type="entry name" value="AB_hydrolase_fold"/>
</dbReference>
<dbReference type="InterPro" id="IPR050300">
    <property type="entry name" value="GDXG_lipolytic_enzyme"/>
</dbReference>
<dbReference type="InterPro" id="IPR013094">
    <property type="entry name" value="AB_hydrolase_3"/>
</dbReference>
<evidence type="ECO:0000256" key="2">
    <source>
        <dbReference type="ARBA" id="ARBA00022801"/>
    </source>
</evidence>
<dbReference type="PANTHER" id="PTHR48081:SF8">
    <property type="entry name" value="ALPHA_BETA HYDROLASE FOLD-3 DOMAIN-CONTAINING PROTEIN-RELATED"/>
    <property type="match status" value="1"/>
</dbReference>
<evidence type="ECO:0000313" key="6">
    <source>
        <dbReference type="Proteomes" id="UP001150907"/>
    </source>
</evidence>
<keyword evidence="6" id="KW-1185">Reference proteome</keyword>
<dbReference type="Proteomes" id="UP001150907">
    <property type="component" value="Unassembled WGS sequence"/>
</dbReference>
<dbReference type="AlphaFoldDB" id="A0A9W8EIE0"/>
<proteinExistence type="inferred from homology"/>
<dbReference type="SUPFAM" id="SSF53474">
    <property type="entry name" value="alpha/beta-Hydrolases"/>
    <property type="match status" value="1"/>
</dbReference>
<gene>
    <name evidence="5" type="ORF">H4R26_002519</name>
</gene>
<evidence type="ECO:0000256" key="3">
    <source>
        <dbReference type="PROSITE-ProRule" id="PRU10038"/>
    </source>
</evidence>
<comment type="caution">
    <text evidence="5">The sequence shown here is derived from an EMBL/GenBank/DDBJ whole genome shotgun (WGS) entry which is preliminary data.</text>
</comment>
<dbReference type="Gene3D" id="3.40.50.1820">
    <property type="entry name" value="alpha/beta hydrolase"/>
    <property type="match status" value="1"/>
</dbReference>
<keyword evidence="2" id="KW-0378">Hydrolase</keyword>
<dbReference type="PROSITE" id="PS01174">
    <property type="entry name" value="LIPASE_GDXG_SER"/>
    <property type="match status" value="1"/>
</dbReference>
<feature type="domain" description="Alpha/beta hydrolase fold-3" evidence="4">
    <location>
        <begin position="29"/>
        <end position="201"/>
    </location>
</feature>
<organism evidence="5 6">
    <name type="scientific">Coemansia thaxteri</name>
    <dbReference type="NCBI Taxonomy" id="2663907"/>
    <lineage>
        <taxon>Eukaryota</taxon>
        <taxon>Fungi</taxon>
        <taxon>Fungi incertae sedis</taxon>
        <taxon>Zoopagomycota</taxon>
        <taxon>Kickxellomycotina</taxon>
        <taxon>Kickxellomycetes</taxon>
        <taxon>Kickxellales</taxon>
        <taxon>Kickxellaceae</taxon>
        <taxon>Coemansia</taxon>
    </lineage>
</organism>
<protein>
    <recommendedName>
        <fullName evidence="4">Alpha/beta hydrolase fold-3 domain-containing protein</fullName>
    </recommendedName>
</protein>
<dbReference type="InterPro" id="IPR033140">
    <property type="entry name" value="Lipase_GDXG_put_SER_AS"/>
</dbReference>
<dbReference type="EMBL" id="JANBQF010000155">
    <property type="protein sequence ID" value="KAJ2004423.1"/>
    <property type="molecule type" value="Genomic_DNA"/>
</dbReference>
<comment type="similarity">
    <text evidence="1">Belongs to the 'GDXG' lipolytic enzyme family.</text>
</comment>
<sequence>MTPEIGWNDEFNIVVDAGLCLEYKLNGYDLQLHDCFLAYTHLLGRGFKPENIILAGDSAGGALALGLLFILREMKMPQPSGLVLISPWVDSLCSGESWTSTNGFDYLPSLRLDDPFHPTRMFYAAGTPFSESMREELKCPLVSPLFGDLSGLPPILIQMGEHELLGDDIRAFHERVLQQNSMRPDAVKLEVYKAMPHVFMMFDFTASAQQAFASIGEFTRTIFSKVDSK</sequence>
<evidence type="ECO:0000259" key="4">
    <source>
        <dbReference type="Pfam" id="PF07859"/>
    </source>
</evidence>
<dbReference type="GO" id="GO:0016787">
    <property type="term" value="F:hydrolase activity"/>
    <property type="evidence" value="ECO:0007669"/>
    <property type="project" value="UniProtKB-KW"/>
</dbReference>
<dbReference type="PANTHER" id="PTHR48081">
    <property type="entry name" value="AB HYDROLASE SUPERFAMILY PROTEIN C4A8.06C"/>
    <property type="match status" value="1"/>
</dbReference>
<accession>A0A9W8EIE0</accession>
<dbReference type="OrthoDB" id="408631at2759"/>
<feature type="active site" evidence="3">
    <location>
        <position position="58"/>
    </location>
</feature>
<evidence type="ECO:0000313" key="5">
    <source>
        <dbReference type="EMBL" id="KAJ2004423.1"/>
    </source>
</evidence>
<reference evidence="5" key="1">
    <citation type="submission" date="2022-07" db="EMBL/GenBank/DDBJ databases">
        <title>Phylogenomic reconstructions and comparative analyses of Kickxellomycotina fungi.</title>
        <authorList>
            <person name="Reynolds N.K."/>
            <person name="Stajich J.E."/>
            <person name="Barry K."/>
            <person name="Grigoriev I.V."/>
            <person name="Crous P."/>
            <person name="Smith M.E."/>
        </authorList>
    </citation>
    <scope>NUCLEOTIDE SEQUENCE</scope>
    <source>
        <strain evidence="5">IMI 214461</strain>
    </source>
</reference>
<dbReference type="Pfam" id="PF07859">
    <property type="entry name" value="Abhydrolase_3"/>
    <property type="match status" value="1"/>
</dbReference>